<feature type="transmembrane region" description="Helical" evidence="14">
    <location>
        <begin position="1388"/>
        <end position="1406"/>
    </location>
</feature>
<evidence type="ECO:0000256" key="10">
    <source>
        <dbReference type="ARBA" id="ARBA00023157"/>
    </source>
</evidence>
<dbReference type="InterPro" id="IPR013783">
    <property type="entry name" value="Ig-like_fold"/>
</dbReference>
<evidence type="ECO:0000259" key="17">
    <source>
        <dbReference type="PROSITE" id="PS50221"/>
    </source>
</evidence>
<keyword evidence="8" id="KW-0969">Cilium</keyword>
<evidence type="ECO:0000259" key="15">
    <source>
        <dbReference type="PROSITE" id="PS50093"/>
    </source>
</evidence>
<evidence type="ECO:0000259" key="18">
    <source>
        <dbReference type="PROSITE" id="PS51111"/>
    </source>
</evidence>
<keyword evidence="4" id="KW-1003">Cell membrane</keyword>
<feature type="domain" description="GAIN-B" evidence="17">
    <location>
        <begin position="1220"/>
        <end position="1371"/>
    </location>
</feature>
<comment type="subcellular location">
    <subcellularLocation>
        <location evidence="2">Cell membrane</location>
        <topology evidence="2">Multi-pass membrane protein</topology>
    </subcellularLocation>
    <subcellularLocation>
        <location evidence="1">Cell projection</location>
        <location evidence="1">Cilium</location>
    </subcellularLocation>
</comment>
<dbReference type="Gene3D" id="2.60.40.10">
    <property type="entry name" value="Immunoglobulins"/>
    <property type="match status" value="2"/>
</dbReference>
<evidence type="ECO:0000256" key="7">
    <source>
        <dbReference type="ARBA" id="ARBA00022989"/>
    </source>
</evidence>
<reference evidence="19" key="2">
    <citation type="submission" date="2025-09" db="UniProtKB">
        <authorList>
            <consortium name="Ensembl"/>
        </authorList>
    </citation>
    <scope>IDENTIFICATION</scope>
</reference>
<sequence>FLCMSLSARPEGEQAGRTLGEKVSGKLAGCWKQTAGQLLVQFTELKLFSFCYTQNSPVLKIHYDSSRISALNKIIDSLQSPTPSDIRIYAERQVYPTNKDIIFLVVTDIPDPVEFLWDFGDSRGARTRLRTITKRYHKPGRYNVVAAASWGQMSVTSDVFRIEIQRVVKLSRLVHQASVLRNQTLTVTCRVNAGTNLTFIWSFGDGTTRPGLSTTRHVFHRLGEFAVKVIASNLISSASLSSYVFVVDRPCRPPHVKNMGPLKRQVERHEVIHLGVTFESDVECDISEGLRYSWTLLGSGGQIINLSHTDTQRQSLILQSHLLQYDTYNAIARVQVIGSVVYSNYTVAFQVKPSPPVAFIQGGTNVFIGKTSSNVVTLDGQKSYDPDFPKNPLSYSWACKPVSTITSSCFDQDIPTSSPVLKFPPSLLKTKFDQFQFTLTVLSGERSASSEAFLTVTSHLTGKVSVFCHQCQGDHVNWDQSFSIRALCEDCSIHSELIQYTWSLYLVNASSKPITEVPFCYTVDVSSPSVILEDPTTSTLTPEMSKESRGQPDQSGALVRNRLLQKYCLPLNLLALFAPLLDLSRSGSSHTSVLDRDTRLPRSREIQSESSADWRYAFPLMEADDVAHQPGSGDYDAPYPSVEEGDSAGRSYGTKTNPIDHSESDLMLLKNEGSNLVDPKPSVAIQEPTLLDFHRDAVEKGLFESYTYTGISSTLLIFRPFSLKPRSIYMLQVTAKSQNNWIGQTQLFLKTNPVPEGVRCQVRPVEGMELHTPFSIFCTSGREDLEYKYSYSIGGRPPRTMYQGRDFLYYFSLPSGDPRDDHEVKIYTEIRSSISGSATKPCPVAVRVRPSFIGNDSSSSPSHRDPALKLSECLRNLSSLVSLGNPVEIRNYVSLLTSVLNKLGQDAEANTHAQRHTRNVLIRTLCDFKGSDEKSVADSIIILNELLQVTNQVTLTSVRRVATFVRSVSEILPEFSANRESLINSVSYCLQVVTSCSCTSKAADCFNRTCVVEPGSPTAQSTKDSENASDSCAQESPAGPHLQHGGAAAANQLMEEILQTAADLMLVRSGVDVLPHEAKQHRVTTGPVELLASSQNRTSVIVRSGFTTVRMPAALIQSAFGLHAGGSRLSEQQSCVSRVLTQLDRNLCPRDAQLETGGAFTLTSFSQLTGPVVDFSLFKCNRRKIQIHSLPQPVDTEIQLPQRNSSTGRYVLLRNQISYHNFSISQQLLQQSIQITVTFTPLPSKPFPVMLLFRMFERPTPNMHHLKRIHQWEQNTMRVTLPPSYLGAAGVAHMALLNAEFARLHRSRLQSEQISYSVTAHSSLCLSWDGQQGVWTHRGCRTHQSDTSSAVNCSCYQLRPLTVYQQQIQISQVTGDLDPFLSASSDPVVLSILAVLLVLYILGLVWSQRADALSKENQRLYFLPDNNPADPYLYAVCIHTGLCSASCMTAKVYMVLHGEDGVSQTKELQVPGCTLFRRNTKDTFILSAADSLGPVRGVHVWHDNSGDSPDWYLKQVAVSRGPAAERSWLFDGELWLSVNEGDGQVERKLRVSSGETRMKPGFMLFLRFFDYLADFHMWLCVYSCPSPSSHTHTQRLSVCLLLLSGYACANTVIISHADDQRLFEVGVVDVSAVSFTTGLQSVMVVLPVAALISFLFRLTGNTRSGSGIQRAKREKTPQDDFQGRALLVALPFSLFLKKTAVVLWIHSLCVSLLVCMFFIQPALVITITIRLLVSFWWSSYPSVQTQHGRMYNQRCFPLWCSVSMFLQLLRARHLRLARPPAPAELKKTCGKRRREAVIREMLRDFSSCTLMLLLMVCIISGSSVKEHQNLNKAVKRHFIRHNFTLSSIKTHEDWWEWTQSSLLDYLYQNSSAKPEQPHVVIGEPKHSQYEIFLSEAASKLKTLKSSSWMGRWMVALKVQFTLYSPAPHLFSSVSLISEQSPDGVLLHSVKVQSVRVLHTTEPWDYVAMVSKLLFLFLILLQSYNQVSIVAQQGLMGCRRRPWINASLFCSVSPAQVSLLPVTLICYSCLTYHSAMIMEVVSLLQTQHRGHVDVSTAASWEQNIRTLWGVVLFLLTIKCVTLLGMNRTLSSSAAVLTQTLSSLFWPVFPKCCRTFALTRTFLSYKVLFTDALSPGRFQTHVLEELESSIDELLFRLDVLSNSMNQTHRYREGDSPVLPASPHFILKQISKCTQIFIAITSRSKVEMETPKISEGTSETLKIKNWMASPESTSSETLWSEDICEKQPELQAGTNHTCWFTGTHYKLVEVLVHKEPEPGEP</sequence>
<feature type="transmembrane region" description="Helical" evidence="14">
    <location>
        <begin position="1596"/>
        <end position="1617"/>
    </location>
</feature>
<keyword evidence="7 14" id="KW-1133">Transmembrane helix</keyword>
<evidence type="ECO:0000256" key="6">
    <source>
        <dbReference type="ARBA" id="ARBA00022737"/>
    </source>
</evidence>
<comment type="caution">
    <text evidence="12">Lacks conserved residue(s) required for the propagation of feature annotation.</text>
</comment>
<dbReference type="GO" id="GO:0005261">
    <property type="term" value="F:monoatomic cation channel activity"/>
    <property type="evidence" value="ECO:0007669"/>
    <property type="project" value="TreeGrafter"/>
</dbReference>
<dbReference type="Gene3D" id="2.60.60.20">
    <property type="entry name" value="PLAT/LH2 domain"/>
    <property type="match status" value="1"/>
</dbReference>
<dbReference type="InterPro" id="IPR035986">
    <property type="entry name" value="PKD_dom_sf"/>
</dbReference>
<dbReference type="Pfam" id="PF02010">
    <property type="entry name" value="REJ"/>
    <property type="match status" value="2"/>
</dbReference>
<protein>
    <recommendedName>
        <fullName evidence="21">Polycystic kidney disease 1a</fullName>
    </recommendedName>
</protein>
<dbReference type="SUPFAM" id="SSF49723">
    <property type="entry name" value="Lipase/lipooxygenase domain (PLAT/LH2 domain)"/>
    <property type="match status" value="1"/>
</dbReference>
<dbReference type="SUPFAM" id="SSF49299">
    <property type="entry name" value="PKD domain"/>
    <property type="match status" value="2"/>
</dbReference>
<keyword evidence="5 14" id="KW-0812">Transmembrane</keyword>
<dbReference type="Proteomes" id="UP000261480">
    <property type="component" value="Unplaced"/>
</dbReference>
<keyword evidence="9 14" id="KW-0472">Membrane</keyword>
<dbReference type="InterPro" id="IPR057244">
    <property type="entry name" value="GAIN_B"/>
</dbReference>
<dbReference type="PROSITE" id="PS50095">
    <property type="entry name" value="PLAT"/>
    <property type="match status" value="1"/>
</dbReference>
<evidence type="ECO:0000256" key="3">
    <source>
        <dbReference type="ARBA" id="ARBA00007200"/>
    </source>
</evidence>
<dbReference type="STRING" id="48701.ENSPMEP00000024370"/>
<dbReference type="InterPro" id="IPR000601">
    <property type="entry name" value="PKD_dom"/>
</dbReference>
<evidence type="ECO:0000256" key="11">
    <source>
        <dbReference type="ARBA" id="ARBA00023273"/>
    </source>
</evidence>
<dbReference type="Pfam" id="PF00801">
    <property type="entry name" value="PKD"/>
    <property type="match status" value="1"/>
</dbReference>
<evidence type="ECO:0000259" key="16">
    <source>
        <dbReference type="PROSITE" id="PS50095"/>
    </source>
</evidence>
<reference evidence="19" key="1">
    <citation type="submission" date="2025-08" db="UniProtKB">
        <authorList>
            <consortium name="Ensembl"/>
        </authorList>
    </citation>
    <scope>IDENTIFICATION</scope>
</reference>
<evidence type="ECO:0000313" key="20">
    <source>
        <dbReference type="Proteomes" id="UP000261480"/>
    </source>
</evidence>
<dbReference type="InterPro" id="IPR014010">
    <property type="entry name" value="REJ_dom"/>
</dbReference>
<keyword evidence="10" id="KW-1015">Disulfide bond</keyword>
<feature type="compositionally biased region" description="Polar residues" evidence="13">
    <location>
        <begin position="1017"/>
        <end position="1034"/>
    </location>
</feature>
<keyword evidence="6" id="KW-0677">Repeat</keyword>
<evidence type="ECO:0000256" key="12">
    <source>
        <dbReference type="PROSITE-ProRule" id="PRU00152"/>
    </source>
</evidence>
<evidence type="ECO:0000256" key="4">
    <source>
        <dbReference type="ARBA" id="ARBA00022475"/>
    </source>
</evidence>
<dbReference type="InterPro" id="IPR046791">
    <property type="entry name" value="Polycystin_dom"/>
</dbReference>
<dbReference type="PANTHER" id="PTHR46730:SF4">
    <property type="entry name" value="POLYCYSTIC KIDNEY DISEASE PROTEIN 1-LIKE 1"/>
    <property type="match status" value="1"/>
</dbReference>
<feature type="domain" description="REJ" evidence="18">
    <location>
        <begin position="251"/>
        <end position="915"/>
    </location>
</feature>
<dbReference type="PANTHER" id="PTHR46730">
    <property type="entry name" value="POLYCYSTIN-1"/>
    <property type="match status" value="1"/>
</dbReference>
<dbReference type="PROSITE" id="PS51111">
    <property type="entry name" value="REJ"/>
    <property type="match status" value="1"/>
</dbReference>
<dbReference type="InterPro" id="IPR002859">
    <property type="entry name" value="PKD/REJ-like"/>
</dbReference>
<accession>A0A3B3YBB8</accession>
<dbReference type="SMART" id="SM00089">
    <property type="entry name" value="PKD"/>
    <property type="match status" value="2"/>
</dbReference>
<keyword evidence="11" id="KW-0966">Cell projection</keyword>
<keyword evidence="20" id="KW-1185">Reference proteome</keyword>
<organism evidence="19 20">
    <name type="scientific">Poecilia mexicana</name>
    <dbReference type="NCBI Taxonomy" id="48701"/>
    <lineage>
        <taxon>Eukaryota</taxon>
        <taxon>Metazoa</taxon>
        <taxon>Chordata</taxon>
        <taxon>Craniata</taxon>
        <taxon>Vertebrata</taxon>
        <taxon>Euteleostomi</taxon>
        <taxon>Actinopterygii</taxon>
        <taxon>Neopterygii</taxon>
        <taxon>Teleostei</taxon>
        <taxon>Neoteleostei</taxon>
        <taxon>Acanthomorphata</taxon>
        <taxon>Ovalentaria</taxon>
        <taxon>Atherinomorphae</taxon>
        <taxon>Cyprinodontiformes</taxon>
        <taxon>Poeciliidae</taxon>
        <taxon>Poeciliinae</taxon>
        <taxon>Poecilia</taxon>
    </lineage>
</organism>
<feature type="domain" description="PKD" evidence="15">
    <location>
        <begin position="192"/>
        <end position="246"/>
    </location>
</feature>
<evidence type="ECO:0000256" key="5">
    <source>
        <dbReference type="ARBA" id="ARBA00022692"/>
    </source>
</evidence>
<dbReference type="Pfam" id="PF20519">
    <property type="entry name" value="Polycystin_dom"/>
    <property type="match status" value="1"/>
</dbReference>
<evidence type="ECO:0000256" key="14">
    <source>
        <dbReference type="SAM" id="Phobius"/>
    </source>
</evidence>
<feature type="compositionally biased region" description="Basic and acidic residues" evidence="13">
    <location>
        <begin position="593"/>
        <end position="606"/>
    </location>
</feature>
<dbReference type="InterPro" id="IPR001024">
    <property type="entry name" value="PLAT/LH2_dom"/>
</dbReference>
<evidence type="ECO:0000256" key="13">
    <source>
        <dbReference type="SAM" id="MobiDB-lite"/>
    </source>
</evidence>
<dbReference type="GO" id="GO:0005929">
    <property type="term" value="C:cilium"/>
    <property type="evidence" value="ECO:0007669"/>
    <property type="project" value="UniProtKB-SubCell"/>
</dbReference>
<evidence type="ECO:0008006" key="21">
    <source>
        <dbReference type="Google" id="ProtNLM"/>
    </source>
</evidence>
<feature type="region of interest" description="Disordered" evidence="13">
    <location>
        <begin position="1016"/>
        <end position="1046"/>
    </location>
</feature>
<feature type="region of interest" description="Disordered" evidence="13">
    <location>
        <begin position="534"/>
        <end position="554"/>
    </location>
</feature>
<dbReference type="GO" id="GO:0005886">
    <property type="term" value="C:plasma membrane"/>
    <property type="evidence" value="ECO:0007669"/>
    <property type="project" value="UniProtKB-SubCell"/>
</dbReference>
<dbReference type="Pfam" id="PF01477">
    <property type="entry name" value="PLAT"/>
    <property type="match status" value="1"/>
</dbReference>
<evidence type="ECO:0000256" key="1">
    <source>
        <dbReference type="ARBA" id="ARBA00004138"/>
    </source>
</evidence>
<feature type="transmembrane region" description="Helical" evidence="14">
    <location>
        <begin position="1637"/>
        <end position="1656"/>
    </location>
</feature>
<evidence type="ECO:0000256" key="9">
    <source>
        <dbReference type="ARBA" id="ARBA00023136"/>
    </source>
</evidence>
<comment type="similarity">
    <text evidence="3">Belongs to the polycystin family.</text>
</comment>
<dbReference type="InterPro" id="IPR036392">
    <property type="entry name" value="PLAT/LH2_dom_sf"/>
</dbReference>
<feature type="domain" description="PKD" evidence="15">
    <location>
        <begin position="111"/>
        <end position="149"/>
    </location>
</feature>
<feature type="region of interest" description="Disordered" evidence="13">
    <location>
        <begin position="586"/>
        <end position="606"/>
    </location>
</feature>
<dbReference type="GO" id="GO:0006816">
    <property type="term" value="P:calcium ion transport"/>
    <property type="evidence" value="ECO:0007669"/>
    <property type="project" value="TreeGrafter"/>
</dbReference>
<evidence type="ECO:0000256" key="2">
    <source>
        <dbReference type="ARBA" id="ARBA00004651"/>
    </source>
</evidence>
<dbReference type="PROSITE" id="PS50093">
    <property type="entry name" value="PKD"/>
    <property type="match status" value="2"/>
</dbReference>
<dbReference type="InterPro" id="IPR022409">
    <property type="entry name" value="PKD/Chitinase_dom"/>
</dbReference>
<evidence type="ECO:0000313" key="19">
    <source>
        <dbReference type="Ensembl" id="ENSPMEP00000024370.1"/>
    </source>
</evidence>
<proteinExistence type="inferred from homology"/>
<dbReference type="CDD" id="cd00146">
    <property type="entry name" value="PKD"/>
    <property type="match status" value="2"/>
</dbReference>
<feature type="transmembrane region" description="Helical" evidence="14">
    <location>
        <begin position="1701"/>
        <end position="1731"/>
    </location>
</feature>
<name>A0A3B3YBB8_9TELE</name>
<evidence type="ECO:0000256" key="8">
    <source>
        <dbReference type="ARBA" id="ARBA00023069"/>
    </source>
</evidence>
<dbReference type="Ensembl" id="ENSPMET00000007811.1">
    <property type="protein sequence ID" value="ENSPMEP00000024370.1"/>
    <property type="gene ID" value="ENSPMEG00000006671.1"/>
</dbReference>
<feature type="domain" description="PLAT" evidence="16">
    <location>
        <begin position="1432"/>
        <end position="1550"/>
    </location>
</feature>
<dbReference type="PROSITE" id="PS50221">
    <property type="entry name" value="GAIN_B"/>
    <property type="match status" value="1"/>
</dbReference>
<feature type="region of interest" description="Disordered" evidence="13">
    <location>
        <begin position="628"/>
        <end position="657"/>
    </location>
</feature>